<keyword evidence="3" id="KW-1185">Reference proteome</keyword>
<evidence type="ECO:0000256" key="1">
    <source>
        <dbReference type="SAM" id="Phobius"/>
    </source>
</evidence>
<organism evidence="2 3">
    <name type="scientific">Colletotrichum zoysiae</name>
    <dbReference type="NCBI Taxonomy" id="1216348"/>
    <lineage>
        <taxon>Eukaryota</taxon>
        <taxon>Fungi</taxon>
        <taxon>Dikarya</taxon>
        <taxon>Ascomycota</taxon>
        <taxon>Pezizomycotina</taxon>
        <taxon>Sordariomycetes</taxon>
        <taxon>Hypocreomycetidae</taxon>
        <taxon>Glomerellales</taxon>
        <taxon>Glomerellaceae</taxon>
        <taxon>Colletotrichum</taxon>
        <taxon>Colletotrichum graminicola species complex</taxon>
    </lineage>
</organism>
<reference evidence="2" key="1">
    <citation type="submission" date="2021-06" db="EMBL/GenBank/DDBJ databases">
        <title>Comparative genomics, transcriptomics and evolutionary studies reveal genomic signatures of adaptation to plant cell wall in hemibiotrophic fungi.</title>
        <authorList>
            <consortium name="DOE Joint Genome Institute"/>
            <person name="Baroncelli R."/>
            <person name="Diaz J.F."/>
            <person name="Benocci T."/>
            <person name="Peng M."/>
            <person name="Battaglia E."/>
            <person name="Haridas S."/>
            <person name="Andreopoulos W."/>
            <person name="Labutti K."/>
            <person name="Pangilinan J."/>
            <person name="Floch G.L."/>
            <person name="Makela M.R."/>
            <person name="Henrissat B."/>
            <person name="Grigoriev I.V."/>
            <person name="Crouch J.A."/>
            <person name="De Vries R.P."/>
            <person name="Sukno S.A."/>
            <person name="Thon M.R."/>
        </authorList>
    </citation>
    <scope>NUCLEOTIDE SEQUENCE</scope>
    <source>
        <strain evidence="2">MAFF235873</strain>
    </source>
</reference>
<keyword evidence="1" id="KW-0472">Membrane</keyword>
<protein>
    <submittedName>
        <fullName evidence="2">Uncharacterized protein</fullName>
    </submittedName>
</protein>
<proteinExistence type="predicted"/>
<accession>A0AAD9HNN3</accession>
<sequence length="96" mass="10614">MPSFARPSTIFSSSSEIRLSPTQHNTIRGPACHLHPPLPRCLPVQALSIPLSTLSLLLLLLLLSSSSFSTPRFRCLIHVEVRSISPLPHPLTHPYK</sequence>
<gene>
    <name evidence="2" type="ORF">LX32DRAFT_189104</name>
</gene>
<keyword evidence="1" id="KW-1133">Transmembrane helix</keyword>
<dbReference type="AlphaFoldDB" id="A0AAD9HNN3"/>
<dbReference type="EMBL" id="MU842830">
    <property type="protein sequence ID" value="KAK2032480.1"/>
    <property type="molecule type" value="Genomic_DNA"/>
</dbReference>
<comment type="caution">
    <text evidence="2">The sequence shown here is derived from an EMBL/GenBank/DDBJ whole genome shotgun (WGS) entry which is preliminary data.</text>
</comment>
<feature type="transmembrane region" description="Helical" evidence="1">
    <location>
        <begin position="44"/>
        <end position="64"/>
    </location>
</feature>
<dbReference type="Proteomes" id="UP001232148">
    <property type="component" value="Unassembled WGS sequence"/>
</dbReference>
<name>A0AAD9HNN3_9PEZI</name>
<evidence type="ECO:0000313" key="2">
    <source>
        <dbReference type="EMBL" id="KAK2032480.1"/>
    </source>
</evidence>
<evidence type="ECO:0000313" key="3">
    <source>
        <dbReference type="Proteomes" id="UP001232148"/>
    </source>
</evidence>
<keyword evidence="1" id="KW-0812">Transmembrane</keyword>